<dbReference type="AlphaFoldDB" id="A0A812SVH5"/>
<feature type="domain" description="DUF305" evidence="1">
    <location>
        <begin position="382"/>
        <end position="438"/>
    </location>
</feature>
<dbReference type="PANTHER" id="PTHR36933">
    <property type="entry name" value="SLL0788 PROTEIN"/>
    <property type="match status" value="1"/>
</dbReference>
<reference evidence="2" key="1">
    <citation type="submission" date="2021-02" db="EMBL/GenBank/DDBJ databases">
        <authorList>
            <person name="Dougan E. K."/>
            <person name="Rhodes N."/>
            <person name="Thang M."/>
            <person name="Chan C."/>
        </authorList>
    </citation>
    <scope>NUCLEOTIDE SEQUENCE</scope>
</reference>
<proteinExistence type="predicted"/>
<comment type="caution">
    <text evidence="2">The sequence shown here is derived from an EMBL/GenBank/DDBJ whole genome shotgun (WGS) entry which is preliminary data.</text>
</comment>
<dbReference type="EMBL" id="CAJNIZ010026700">
    <property type="protein sequence ID" value="CAE7494446.1"/>
    <property type="molecule type" value="Genomic_DNA"/>
</dbReference>
<gene>
    <name evidence="2" type="ORF">SPIL2461_LOCUS12751</name>
</gene>
<evidence type="ECO:0000259" key="1">
    <source>
        <dbReference type="Pfam" id="PF03713"/>
    </source>
</evidence>
<protein>
    <recommendedName>
        <fullName evidence="1">DUF305 domain-containing protein</fullName>
    </recommendedName>
</protein>
<dbReference type="Gene3D" id="1.20.1260.10">
    <property type="match status" value="2"/>
</dbReference>
<feature type="domain" description="DUF305" evidence="1">
    <location>
        <begin position="59"/>
        <end position="115"/>
    </location>
</feature>
<dbReference type="OrthoDB" id="734129at2759"/>
<evidence type="ECO:0000313" key="2">
    <source>
        <dbReference type="EMBL" id="CAE7494446.1"/>
    </source>
</evidence>
<accession>A0A812SVH5</accession>
<dbReference type="InterPro" id="IPR012347">
    <property type="entry name" value="Ferritin-like"/>
</dbReference>
<feature type="non-terminal residue" evidence="2">
    <location>
        <position position="1"/>
    </location>
</feature>
<organism evidence="2 3">
    <name type="scientific">Symbiodinium pilosum</name>
    <name type="common">Dinoflagellate</name>
    <dbReference type="NCBI Taxonomy" id="2952"/>
    <lineage>
        <taxon>Eukaryota</taxon>
        <taxon>Sar</taxon>
        <taxon>Alveolata</taxon>
        <taxon>Dinophyceae</taxon>
        <taxon>Suessiales</taxon>
        <taxon>Symbiodiniaceae</taxon>
        <taxon>Symbiodinium</taxon>
    </lineage>
</organism>
<dbReference type="InterPro" id="IPR005183">
    <property type="entry name" value="DUF305_CopM-like"/>
</dbReference>
<name>A0A812SVH5_SYMPI</name>
<evidence type="ECO:0000313" key="3">
    <source>
        <dbReference type="Proteomes" id="UP000649617"/>
    </source>
</evidence>
<keyword evidence="3" id="KW-1185">Reference proteome</keyword>
<sequence>MCGTTNASAYADGGQKECAGKFLPGTHDTDFEKCMQAIDCMMNKEMRVVGFDSHQSHIVTFMQQMIPHHANAVNMAKILLKHAETEVAAVEDLEDIMWGMINVQTFQIHEMRNYLASHTAYGDTIHDGVPLLATSVGEHCESTLDVDVVIPTQSQNLSPTTAVSGCTPSDTMLCLKVNLLASETGYYEFAGHTGPSPDIEVRIGQTYTFDQTDPSNWYHAIGFAYYPDGAHGETWGGEERAEVEGKGELLYKIDGAATTCPDAGDTGLDCYEPEFFYPRADWIGKIIIKNADGSDVTQANGTALSQPQELSLYSVPSLDTFDTMCGTTNASAYADGGQKECAGKFLPGTHDTDFEKCMQAIDCMMNKEMRVVGFDSHQSHIVTFMQQMIPHHANAVNMAKILLKHAETEVAAVEDLEDIMWGMINVQNFQIHVMRNYLASHTAYGDTIHDGVPLLATSVGEHCESTLDVDVVIPTQSQNLSPTTSVSGCTPSDTMLCMKVNLLAGETGYYEFAGHTGPSPDIEVRI</sequence>
<dbReference type="PANTHER" id="PTHR36933:SF1">
    <property type="entry name" value="SLL0788 PROTEIN"/>
    <property type="match status" value="1"/>
</dbReference>
<dbReference type="Proteomes" id="UP000649617">
    <property type="component" value="Unassembled WGS sequence"/>
</dbReference>
<dbReference type="Pfam" id="PF03713">
    <property type="entry name" value="DUF305"/>
    <property type="match status" value="2"/>
</dbReference>